<dbReference type="OrthoDB" id="9974232at2759"/>
<dbReference type="KEGG" id="hro:HELRODRAFT_133665"/>
<dbReference type="EMBL" id="KB096324">
    <property type="protein sequence ID" value="ESO06508.1"/>
    <property type="molecule type" value="Genomic_DNA"/>
</dbReference>
<dbReference type="eggNOG" id="ENOG502QPPX">
    <property type="taxonomic scope" value="Eukaryota"/>
</dbReference>
<evidence type="ECO:0000313" key="4">
    <source>
        <dbReference type="Proteomes" id="UP000015101"/>
    </source>
</evidence>
<dbReference type="Pfam" id="PF14822">
    <property type="entry name" value="Vasohibin"/>
    <property type="match status" value="1"/>
</dbReference>
<name>T1EI22_HELRO</name>
<organism evidence="3 4">
    <name type="scientific">Helobdella robusta</name>
    <name type="common">Californian leech</name>
    <dbReference type="NCBI Taxonomy" id="6412"/>
    <lineage>
        <taxon>Eukaryota</taxon>
        <taxon>Metazoa</taxon>
        <taxon>Spiralia</taxon>
        <taxon>Lophotrochozoa</taxon>
        <taxon>Annelida</taxon>
        <taxon>Clitellata</taxon>
        <taxon>Hirudinea</taxon>
        <taxon>Rhynchobdellida</taxon>
        <taxon>Glossiphoniidae</taxon>
        <taxon>Helobdella</taxon>
    </lineage>
</organism>
<accession>T1EI22</accession>
<dbReference type="OMA" id="WERMWAH"/>
<protein>
    <recommendedName>
        <fullName evidence="5">Vasohibin 1</fullName>
    </recommendedName>
</protein>
<reference evidence="4" key="1">
    <citation type="submission" date="2012-12" db="EMBL/GenBank/DDBJ databases">
        <authorList>
            <person name="Hellsten U."/>
            <person name="Grimwood J."/>
            <person name="Chapman J.A."/>
            <person name="Shapiro H."/>
            <person name="Aerts A."/>
            <person name="Otillar R.P."/>
            <person name="Terry A.Y."/>
            <person name="Boore J.L."/>
            <person name="Simakov O."/>
            <person name="Marletaz F."/>
            <person name="Cho S.-J."/>
            <person name="Edsinger-Gonzales E."/>
            <person name="Havlak P."/>
            <person name="Kuo D.-H."/>
            <person name="Larsson T."/>
            <person name="Lv J."/>
            <person name="Arendt D."/>
            <person name="Savage R."/>
            <person name="Osoegawa K."/>
            <person name="de Jong P."/>
            <person name="Lindberg D.R."/>
            <person name="Seaver E.C."/>
            <person name="Weisblat D.A."/>
            <person name="Putnam N.H."/>
            <person name="Grigoriev I.V."/>
            <person name="Rokhsar D.S."/>
        </authorList>
    </citation>
    <scope>NUCLEOTIDE SEQUENCE</scope>
</reference>
<dbReference type="AlphaFoldDB" id="T1EI22"/>
<dbReference type="PANTHER" id="PTHR15750">
    <property type="entry name" value="VASOHIBIN-1-LIKE ISOFORM X2"/>
    <property type="match status" value="1"/>
</dbReference>
<evidence type="ECO:0000313" key="2">
    <source>
        <dbReference type="EMBL" id="ESO06508.1"/>
    </source>
</evidence>
<feature type="active site" evidence="1">
    <location>
        <position position="156"/>
    </location>
</feature>
<feature type="active site" evidence="1">
    <location>
        <position position="121"/>
    </location>
</feature>
<evidence type="ECO:0008006" key="5">
    <source>
        <dbReference type="Google" id="ProtNLM"/>
    </source>
</evidence>
<gene>
    <name evidence="3" type="primary">20196222</name>
    <name evidence="2" type="ORF">HELRODRAFT_133665</name>
</gene>
<keyword evidence="4" id="KW-1185">Reference proteome</keyword>
<dbReference type="EMBL" id="AMQM01000641">
    <property type="status" value="NOT_ANNOTATED_CDS"/>
    <property type="molecule type" value="Genomic_DNA"/>
</dbReference>
<evidence type="ECO:0000313" key="3">
    <source>
        <dbReference type="EnsemblMetazoa" id="HelroP133665"/>
    </source>
</evidence>
<dbReference type="GeneID" id="20196222"/>
<proteinExistence type="predicted"/>
<reference evidence="2 4" key="2">
    <citation type="journal article" date="2013" name="Nature">
        <title>Insights into bilaterian evolution from three spiralian genomes.</title>
        <authorList>
            <person name="Simakov O."/>
            <person name="Marletaz F."/>
            <person name="Cho S.J."/>
            <person name="Edsinger-Gonzales E."/>
            <person name="Havlak P."/>
            <person name="Hellsten U."/>
            <person name="Kuo D.H."/>
            <person name="Larsson T."/>
            <person name="Lv J."/>
            <person name="Arendt D."/>
            <person name="Savage R."/>
            <person name="Osoegawa K."/>
            <person name="de Jong P."/>
            <person name="Grimwood J."/>
            <person name="Chapman J.A."/>
            <person name="Shapiro H."/>
            <person name="Aerts A."/>
            <person name="Otillar R.P."/>
            <person name="Terry A.Y."/>
            <person name="Boore J.L."/>
            <person name="Grigoriev I.V."/>
            <person name="Lindberg D.R."/>
            <person name="Seaver E.C."/>
            <person name="Weisblat D.A."/>
            <person name="Putnam N.H."/>
            <person name="Rokhsar D.S."/>
        </authorList>
    </citation>
    <scope>NUCLEOTIDE SEQUENCE</scope>
</reference>
<dbReference type="GO" id="GO:0005737">
    <property type="term" value="C:cytoplasm"/>
    <property type="evidence" value="ECO:0007669"/>
    <property type="project" value="InterPro"/>
</dbReference>
<dbReference type="EnsemblMetazoa" id="HelroT133665">
    <property type="protein sequence ID" value="HelroP133665"/>
    <property type="gene ID" value="HelroG133665"/>
</dbReference>
<dbReference type="PANTHER" id="PTHR15750:SF2">
    <property type="entry name" value="VASOHIBIN"/>
    <property type="match status" value="1"/>
</dbReference>
<reference evidence="3" key="3">
    <citation type="submission" date="2015-06" db="UniProtKB">
        <authorList>
            <consortium name="EnsemblMetazoa"/>
        </authorList>
    </citation>
    <scope>IDENTIFICATION</scope>
</reference>
<dbReference type="InterPro" id="IPR028131">
    <property type="entry name" value="VASH1"/>
</dbReference>
<dbReference type="RefSeq" id="XP_009015876.1">
    <property type="nucleotide sequence ID" value="XM_009017628.1"/>
</dbReference>
<dbReference type="InParanoid" id="T1EI22"/>
<dbReference type="CTD" id="20196222"/>
<dbReference type="HOGENOM" id="CLU_061405_1_0_1"/>
<evidence type="ECO:0000256" key="1">
    <source>
        <dbReference type="PIRSR" id="PIRSR628131-1"/>
    </source>
</evidence>
<sequence>AEKSKQHGNTNFYVNKSGFPMDVETWELMWSFACYVHPLGVQLREDIQGRECPEVPIPKPPINLPSSMAVTTKLEMVQKYLESLQYNYTGMQFFCIKKDKPLCYLMEYAKDMIRASLPVKCLEAVVLAMYCTSQYANLDRFPVSFKSQFENRVYRHVVLGIHHMNMYGALGLSRKPDLMYKPLVYQNLSDLLLDFVSSYNKCGHRLMKIKIGNSVPHNLLTCQSIQWGIISLNCEKMDAEKLKKQLEKSSRIIKKR</sequence>
<feature type="active site" evidence="1">
    <location>
        <position position="173"/>
    </location>
</feature>
<dbReference type="Proteomes" id="UP000015101">
    <property type="component" value="Unassembled WGS sequence"/>
</dbReference>